<feature type="active site" description="Charge relay system" evidence="5 6">
    <location>
        <position position="111"/>
    </location>
</feature>
<dbReference type="EMBL" id="OOFM01000004">
    <property type="protein sequence ID" value="SPL63471.1"/>
    <property type="molecule type" value="Genomic_DNA"/>
</dbReference>
<dbReference type="PROSITE" id="PS00136">
    <property type="entry name" value="SUBTILASE_ASP"/>
    <property type="match status" value="1"/>
</dbReference>
<dbReference type="CDD" id="cd04848">
    <property type="entry name" value="Peptidases_S8_Autotransporter_serine_protease_like"/>
    <property type="match status" value="1"/>
</dbReference>
<evidence type="ECO:0000313" key="9">
    <source>
        <dbReference type="EMBL" id="SPL63471.1"/>
    </source>
</evidence>
<dbReference type="InterPro" id="IPR005546">
    <property type="entry name" value="Autotransporte_beta"/>
</dbReference>
<evidence type="ECO:0000256" key="4">
    <source>
        <dbReference type="ARBA" id="ARBA00022825"/>
    </source>
</evidence>
<protein>
    <submittedName>
        <fullName evidence="9">Autotransporter</fullName>
    </submittedName>
</protein>
<dbReference type="SMART" id="SM00869">
    <property type="entry name" value="Autotransporter"/>
    <property type="match status" value="1"/>
</dbReference>
<feature type="chain" id="PRO_5015193072" evidence="7">
    <location>
        <begin position="25"/>
        <end position="983"/>
    </location>
</feature>
<dbReference type="InterPro" id="IPR006315">
    <property type="entry name" value="OM_autotransptr_brl_dom"/>
</dbReference>
<reference evidence="10" key="1">
    <citation type="submission" date="2017-12" db="EMBL/GenBank/DDBJ databases">
        <authorList>
            <person name="Diaz M."/>
        </authorList>
    </citation>
    <scope>NUCLEOTIDE SEQUENCE [LARGE SCALE GENOMIC DNA]</scope>
    <source>
        <strain evidence="10">FI11154</strain>
    </source>
</reference>
<keyword evidence="1 6" id="KW-0645">Protease</keyword>
<sequence>MRSSRRIVRLLAATIYLFPSYSNAQQAEPSRAFTSDAEYLASWGLPMINPIPAYRRGFTGKGITVAVLDTGIDIYHPEFAGKVHPWSRNFGTFMHERDVRDLQRNGTPIGHGTHVSGTIAAARNGTGMHGVAYDAQILALRAIVPDRQYDAINRALRYASTTGVKVLNGSYGPYAFPTPYNNRNYQRLSYQPILYGNYLRNDYEALKVAAKADIVMVFAAGNNYKVQPYSSAQPSGSALFPAITPQNTALGKYKFVDGRRRDLDMNNPNTFRLLAPNDPAVANLDFSDLRGSIIAVVSVGPNRQIASYSNRCGIAAEWCMAAPGGDTGGAVYSTYPGGGYSYMQGTSMATPHVAGAAAVVRQAFPYMNARQTIETLLTTATNIGPTEIYGQGLLNLGAAINGPMKFRHAEGFDVDTQGYSSTWSNPISGIGGLTKRGAGILRLTGDNSFTGDSAVVGGTLIFDGDNYTSVRVARAGRLSGIGSVQSVTNETGGVVAPGDNGVGTLTVKGDYIGKGGTVEIATGIGADNRETSRLVIAGDSSGNSQLRLVSYGQSSQQIADDTKIIEVAGNPAGTFALAGDYTTEDGEAAVVSGVYAYEITATPDQPTEAPSPAASEPAASAATANSVALTGDGGFYLRNTSANGEKRYNPSMPIYEGYARNMQALNQMPSLQQRVGNRYWTGDILPSEDIKDGHATAGPDIAIDKYGVWGRIEGTHSKFAAGGSTADVTQDIGVFVMQAGIDAMFHESESGRLIGSLTAQYGKASSDISSFSGDGTIDTDGWGLGGALTWYGNNGYYLDGQLQLTWYDSKLVSDTLKKSLADGNKGFGYGLSLEGGRRIEVNEHWSITPQAQLVWSSVDFDSFHDVAGVPLDLRNGDSLNARIGLAAEYHNAWHDENNRLTQTKLYVAANLYQEFMNDYKIRAGGVDFKSENDKTWGGIGAGGTYAWADGKYALFGEGMVKTSFEDFGDNYSLKGTLGFKVNW</sequence>
<dbReference type="InterPro" id="IPR000209">
    <property type="entry name" value="Peptidase_S8/S53_dom"/>
</dbReference>
<evidence type="ECO:0000256" key="7">
    <source>
        <dbReference type="SAM" id="SignalP"/>
    </source>
</evidence>
<dbReference type="PROSITE" id="PS51892">
    <property type="entry name" value="SUBTILASE"/>
    <property type="match status" value="1"/>
</dbReference>
<dbReference type="Gene3D" id="2.160.20.20">
    <property type="match status" value="1"/>
</dbReference>
<dbReference type="InterPro" id="IPR036852">
    <property type="entry name" value="Peptidase_S8/S53_dom_sf"/>
</dbReference>
<evidence type="ECO:0000256" key="1">
    <source>
        <dbReference type="ARBA" id="ARBA00022670"/>
    </source>
</evidence>
<dbReference type="PROSITE" id="PS00137">
    <property type="entry name" value="SUBTILASE_HIS"/>
    <property type="match status" value="1"/>
</dbReference>
<dbReference type="NCBIfam" id="TIGR01414">
    <property type="entry name" value="autotrans_barl"/>
    <property type="match status" value="1"/>
</dbReference>
<dbReference type="PRINTS" id="PR00723">
    <property type="entry name" value="SUBTILISIN"/>
</dbReference>
<evidence type="ECO:0000313" key="10">
    <source>
        <dbReference type="Proteomes" id="UP000246073"/>
    </source>
</evidence>
<dbReference type="Proteomes" id="UP000246073">
    <property type="component" value="Unassembled WGS sequence"/>
</dbReference>
<dbReference type="PANTHER" id="PTHR35037:SF3">
    <property type="entry name" value="C-TERMINAL REGION OF AIDA-LIKE PROTEIN"/>
    <property type="match status" value="1"/>
</dbReference>
<dbReference type="InterPro" id="IPR023827">
    <property type="entry name" value="Peptidase_S8_Asp-AS"/>
</dbReference>
<dbReference type="Pfam" id="PF12951">
    <property type="entry name" value="PATR"/>
    <property type="match status" value="1"/>
</dbReference>
<keyword evidence="3 6" id="KW-0378">Hydrolase</keyword>
<feature type="domain" description="Autotransporter" evidence="8">
    <location>
        <begin position="701"/>
        <end position="983"/>
    </location>
</feature>
<dbReference type="GO" id="GO:0004252">
    <property type="term" value="F:serine-type endopeptidase activity"/>
    <property type="evidence" value="ECO:0007669"/>
    <property type="project" value="UniProtKB-UniRule"/>
</dbReference>
<dbReference type="InterPro" id="IPR051551">
    <property type="entry name" value="Autotransporter_adhesion"/>
</dbReference>
<evidence type="ECO:0000259" key="8">
    <source>
        <dbReference type="PROSITE" id="PS51208"/>
    </source>
</evidence>
<dbReference type="NCBIfam" id="TIGR02601">
    <property type="entry name" value="autotrns_rpt"/>
    <property type="match status" value="1"/>
</dbReference>
<dbReference type="CDD" id="cd01344">
    <property type="entry name" value="PL2_Passenger_AT"/>
    <property type="match status" value="1"/>
</dbReference>
<dbReference type="PROSITE" id="PS00138">
    <property type="entry name" value="SUBTILASE_SER"/>
    <property type="match status" value="1"/>
</dbReference>
<gene>
    <name evidence="9" type="ORF">OHAE_3403</name>
</gene>
<dbReference type="SUPFAM" id="SSF103515">
    <property type="entry name" value="Autotransporter"/>
    <property type="match status" value="1"/>
</dbReference>
<dbReference type="Gene3D" id="2.40.128.130">
    <property type="entry name" value="Autotransporter beta-domain"/>
    <property type="match status" value="1"/>
</dbReference>
<dbReference type="GO" id="GO:0019867">
    <property type="term" value="C:outer membrane"/>
    <property type="evidence" value="ECO:0007669"/>
    <property type="project" value="InterPro"/>
</dbReference>
<feature type="signal peptide" evidence="7">
    <location>
        <begin position="1"/>
        <end position="24"/>
    </location>
</feature>
<dbReference type="InterPro" id="IPR011050">
    <property type="entry name" value="Pectin_lyase_fold/virulence"/>
</dbReference>
<dbReference type="GO" id="GO:0006508">
    <property type="term" value="P:proteolysis"/>
    <property type="evidence" value="ECO:0007669"/>
    <property type="project" value="UniProtKB-KW"/>
</dbReference>
<evidence type="ECO:0000256" key="3">
    <source>
        <dbReference type="ARBA" id="ARBA00022801"/>
    </source>
</evidence>
<dbReference type="InterPro" id="IPR013425">
    <property type="entry name" value="Autotrns_rpt"/>
</dbReference>
<dbReference type="InterPro" id="IPR015500">
    <property type="entry name" value="Peptidase_S8_subtilisin-rel"/>
</dbReference>
<dbReference type="InterPro" id="IPR034061">
    <property type="entry name" value="Peptidases_S8_Autotransporter"/>
</dbReference>
<dbReference type="InterPro" id="IPR022398">
    <property type="entry name" value="Peptidase_S8_His-AS"/>
</dbReference>
<proteinExistence type="inferred from homology"/>
<dbReference type="Pfam" id="PF18883">
    <property type="entry name" value="AC_1"/>
    <property type="match status" value="1"/>
</dbReference>
<dbReference type="Pfam" id="PF00082">
    <property type="entry name" value="Peptidase_S8"/>
    <property type="match status" value="1"/>
</dbReference>
<feature type="active site" description="Charge relay system" evidence="5 6">
    <location>
        <position position="347"/>
    </location>
</feature>
<dbReference type="InterPro" id="IPR023828">
    <property type="entry name" value="Peptidase_S8_Ser-AS"/>
</dbReference>
<feature type="active site" description="Charge relay system" evidence="5 6">
    <location>
        <position position="69"/>
    </location>
</feature>
<dbReference type="InterPro" id="IPR043990">
    <property type="entry name" value="AC_1"/>
</dbReference>
<name>A0A2P9HH83_9HYPH</name>
<keyword evidence="2 7" id="KW-0732">Signal</keyword>
<dbReference type="Gene3D" id="3.40.50.200">
    <property type="entry name" value="Peptidase S8/S53 domain"/>
    <property type="match status" value="1"/>
</dbReference>
<comment type="similarity">
    <text evidence="6">Belongs to the peptidase S8 family.</text>
</comment>
<evidence type="ECO:0000256" key="5">
    <source>
        <dbReference type="PIRSR" id="PIRSR615500-1"/>
    </source>
</evidence>
<keyword evidence="4 6" id="KW-0720">Serine protease</keyword>
<dbReference type="InterPro" id="IPR012332">
    <property type="entry name" value="Autotransporter_pectin_lyase_C"/>
</dbReference>
<evidence type="ECO:0000256" key="2">
    <source>
        <dbReference type="ARBA" id="ARBA00022729"/>
    </source>
</evidence>
<dbReference type="AlphaFoldDB" id="A0A2P9HH83"/>
<dbReference type="PROSITE" id="PS51208">
    <property type="entry name" value="AUTOTRANSPORTER"/>
    <property type="match status" value="1"/>
</dbReference>
<dbReference type="InterPro" id="IPR036709">
    <property type="entry name" value="Autotransporte_beta_dom_sf"/>
</dbReference>
<accession>A0A2P9HH83</accession>
<dbReference type="SUPFAM" id="SSF52743">
    <property type="entry name" value="Subtilisin-like"/>
    <property type="match status" value="1"/>
</dbReference>
<evidence type="ECO:0000256" key="6">
    <source>
        <dbReference type="PROSITE-ProRule" id="PRU01240"/>
    </source>
</evidence>
<dbReference type="Pfam" id="PF03797">
    <property type="entry name" value="Autotransporter"/>
    <property type="match status" value="1"/>
</dbReference>
<dbReference type="PANTHER" id="PTHR35037">
    <property type="entry name" value="C-TERMINAL REGION OF AIDA-LIKE PROTEIN"/>
    <property type="match status" value="1"/>
</dbReference>
<organism evidence="9 10">
    <name type="scientific">Ochrobactrum soli</name>
    <dbReference type="NCBI Taxonomy" id="2448455"/>
    <lineage>
        <taxon>Bacteria</taxon>
        <taxon>Pseudomonadati</taxon>
        <taxon>Pseudomonadota</taxon>
        <taxon>Alphaproteobacteria</taxon>
        <taxon>Hyphomicrobiales</taxon>
        <taxon>Brucellaceae</taxon>
        <taxon>Brucella/Ochrobactrum group</taxon>
        <taxon>Ochrobactrum</taxon>
    </lineage>
</organism>
<dbReference type="SUPFAM" id="SSF51126">
    <property type="entry name" value="Pectin lyase-like"/>
    <property type="match status" value="1"/>
</dbReference>